<sequence length="308" mass="34404">MQALEASGRIYPVLVAAALGRLECCRYRSSLGVREDPESADFEFIALDTQQSSRSIAVMEARTRASGSASPPPHPSMTGSGVSNIDRHCTQEAGPKPARYLTANAIHTCTWSTKPARPYSLVLGTNTQAEDTLFKVHEYFFKHHSLVFASLFTLNPGDAQLDGRSDEQPIALPDVSAADFERLLSLFYPRNVASGDLTTLDEWTSVLRLTHLYEFEAHRALAVQRLTTLAPPIDRILLSRKYGIPEWLEDAYYELCIREPSLTLAEGERLGMPEVILIADLRQTIRMNARVHGIPEHYVRGTIRQRLP</sequence>
<dbReference type="SUPFAM" id="SSF54695">
    <property type="entry name" value="POZ domain"/>
    <property type="match status" value="1"/>
</dbReference>
<gene>
    <name evidence="3" type="ORF">TRAPUB_13498</name>
</gene>
<protein>
    <recommendedName>
        <fullName evidence="2">BTB domain-containing protein</fullName>
    </recommendedName>
</protein>
<dbReference type="OrthoDB" id="3248190at2759"/>
<organism evidence="3 4">
    <name type="scientific">Trametes pubescens</name>
    <name type="common">White-rot fungus</name>
    <dbReference type="NCBI Taxonomy" id="154538"/>
    <lineage>
        <taxon>Eukaryota</taxon>
        <taxon>Fungi</taxon>
        <taxon>Dikarya</taxon>
        <taxon>Basidiomycota</taxon>
        <taxon>Agaricomycotina</taxon>
        <taxon>Agaricomycetes</taxon>
        <taxon>Polyporales</taxon>
        <taxon>Polyporaceae</taxon>
        <taxon>Trametes</taxon>
    </lineage>
</organism>
<comment type="caution">
    <text evidence="3">The sequence shown here is derived from an EMBL/GenBank/DDBJ whole genome shotgun (WGS) entry which is preliminary data.</text>
</comment>
<dbReference type="AlphaFoldDB" id="A0A1M2VQX4"/>
<dbReference type="Proteomes" id="UP000184267">
    <property type="component" value="Unassembled WGS sequence"/>
</dbReference>
<dbReference type="PROSITE" id="PS50097">
    <property type="entry name" value="BTB"/>
    <property type="match status" value="1"/>
</dbReference>
<dbReference type="EMBL" id="MNAD01000827">
    <property type="protein sequence ID" value="OJT10009.1"/>
    <property type="molecule type" value="Genomic_DNA"/>
</dbReference>
<accession>A0A1M2VQX4</accession>
<evidence type="ECO:0000256" key="1">
    <source>
        <dbReference type="SAM" id="MobiDB-lite"/>
    </source>
</evidence>
<evidence type="ECO:0000259" key="2">
    <source>
        <dbReference type="PROSITE" id="PS50097"/>
    </source>
</evidence>
<proteinExistence type="predicted"/>
<dbReference type="STRING" id="154538.A0A1M2VQX4"/>
<reference evidence="3 4" key="1">
    <citation type="submission" date="2016-10" db="EMBL/GenBank/DDBJ databases">
        <title>Genome sequence of the basidiomycete white-rot fungus Trametes pubescens.</title>
        <authorList>
            <person name="Makela M.R."/>
            <person name="Granchi Z."/>
            <person name="Peng M."/>
            <person name="De Vries R.P."/>
            <person name="Grigoriev I."/>
            <person name="Riley R."/>
            <person name="Hilden K."/>
        </authorList>
    </citation>
    <scope>NUCLEOTIDE SEQUENCE [LARGE SCALE GENOMIC DNA]</scope>
    <source>
        <strain evidence="3 4">FBCC735</strain>
    </source>
</reference>
<dbReference type="Gene3D" id="3.30.710.10">
    <property type="entry name" value="Potassium Channel Kv1.1, Chain A"/>
    <property type="match status" value="1"/>
</dbReference>
<evidence type="ECO:0000313" key="3">
    <source>
        <dbReference type="EMBL" id="OJT10009.1"/>
    </source>
</evidence>
<dbReference type="InterPro" id="IPR011333">
    <property type="entry name" value="SKP1/BTB/POZ_sf"/>
</dbReference>
<feature type="region of interest" description="Disordered" evidence="1">
    <location>
        <begin position="64"/>
        <end position="89"/>
    </location>
</feature>
<dbReference type="Pfam" id="PF00651">
    <property type="entry name" value="BTB"/>
    <property type="match status" value="1"/>
</dbReference>
<evidence type="ECO:0000313" key="4">
    <source>
        <dbReference type="Proteomes" id="UP000184267"/>
    </source>
</evidence>
<feature type="domain" description="BTB" evidence="2">
    <location>
        <begin position="119"/>
        <end position="196"/>
    </location>
</feature>
<name>A0A1M2VQX4_TRAPU</name>
<keyword evidence="4" id="KW-1185">Reference proteome</keyword>
<dbReference type="InterPro" id="IPR000210">
    <property type="entry name" value="BTB/POZ_dom"/>
</dbReference>